<dbReference type="EnsemblMetazoa" id="AMIN004722-RA">
    <property type="protein sequence ID" value="AMIN004722-PA"/>
    <property type="gene ID" value="AMIN004722"/>
</dbReference>
<evidence type="ECO:0000259" key="7">
    <source>
        <dbReference type="PROSITE" id="PS50162"/>
    </source>
</evidence>
<proteinExistence type="predicted"/>
<keyword evidence="6" id="KW-0539">Nucleus</keyword>
<evidence type="ECO:0000313" key="9">
    <source>
        <dbReference type="Proteomes" id="UP000075920"/>
    </source>
</evidence>
<dbReference type="GO" id="GO:0090656">
    <property type="term" value="P:t-circle formation"/>
    <property type="evidence" value="ECO:0007669"/>
    <property type="project" value="TreeGrafter"/>
</dbReference>
<dbReference type="VEuPathDB" id="VectorBase:AMIN004722"/>
<dbReference type="GO" id="GO:0033065">
    <property type="term" value="C:Rad51C-XRCC3 complex"/>
    <property type="evidence" value="ECO:0007669"/>
    <property type="project" value="TreeGrafter"/>
</dbReference>
<evidence type="ECO:0000313" key="8">
    <source>
        <dbReference type="EnsemblMetazoa" id="AMIN004722-PA"/>
    </source>
</evidence>
<dbReference type="CDD" id="cd19491">
    <property type="entry name" value="XRCC3"/>
    <property type="match status" value="1"/>
</dbReference>
<evidence type="ECO:0000256" key="5">
    <source>
        <dbReference type="ARBA" id="ARBA00023204"/>
    </source>
</evidence>
<dbReference type="SUPFAM" id="SSF52540">
    <property type="entry name" value="P-loop containing nucleoside triphosphate hydrolases"/>
    <property type="match status" value="1"/>
</dbReference>
<dbReference type="InterPro" id="IPR020588">
    <property type="entry name" value="RecA_ATP-bd"/>
</dbReference>
<dbReference type="STRING" id="112268.A0A182W312"/>
<comment type="subcellular location">
    <subcellularLocation>
        <location evidence="1">Nucleus</location>
    </subcellularLocation>
</comment>
<dbReference type="GO" id="GO:0005657">
    <property type="term" value="C:replication fork"/>
    <property type="evidence" value="ECO:0007669"/>
    <property type="project" value="TreeGrafter"/>
</dbReference>
<dbReference type="InterPro" id="IPR027417">
    <property type="entry name" value="P-loop_NTPase"/>
</dbReference>
<evidence type="ECO:0000256" key="2">
    <source>
        <dbReference type="ARBA" id="ARBA00022741"/>
    </source>
</evidence>
<dbReference type="Gene3D" id="3.40.50.300">
    <property type="entry name" value="P-loop containing nucleotide triphosphate hydrolases"/>
    <property type="match status" value="1"/>
</dbReference>
<dbReference type="PANTHER" id="PTHR46487:SF1">
    <property type="entry name" value="DNA REPAIR PROTEIN XRCC3"/>
    <property type="match status" value="1"/>
</dbReference>
<dbReference type="GO" id="GO:0140664">
    <property type="term" value="F:ATP-dependent DNA damage sensor activity"/>
    <property type="evidence" value="ECO:0007669"/>
    <property type="project" value="InterPro"/>
</dbReference>
<feature type="domain" description="RecA family profile 1" evidence="7">
    <location>
        <begin position="21"/>
        <end position="193"/>
    </location>
</feature>
<dbReference type="InterPro" id="IPR047348">
    <property type="entry name" value="XRCC3-like_C"/>
</dbReference>
<keyword evidence="5" id="KW-0234">DNA repair</keyword>
<protein>
    <recommendedName>
        <fullName evidence="7">RecA family profile 1 domain-containing protein</fullName>
    </recommendedName>
</protein>
<dbReference type="GO" id="GO:0005524">
    <property type="term" value="F:ATP binding"/>
    <property type="evidence" value="ECO:0007669"/>
    <property type="project" value="UniProtKB-KW"/>
</dbReference>
<dbReference type="InterPro" id="IPR003593">
    <property type="entry name" value="AAA+_ATPase"/>
</dbReference>
<dbReference type="AlphaFoldDB" id="A0A182W312"/>
<keyword evidence="9" id="KW-1185">Reference proteome</keyword>
<keyword evidence="4" id="KW-0067">ATP-binding</keyword>
<dbReference type="InterPro" id="IPR013632">
    <property type="entry name" value="Rad51_C"/>
</dbReference>
<reference evidence="8" key="2">
    <citation type="submission" date="2020-05" db="UniProtKB">
        <authorList>
            <consortium name="EnsemblMetazoa"/>
        </authorList>
    </citation>
    <scope>IDENTIFICATION</scope>
    <source>
        <strain evidence="8">MINIMUS1</strain>
    </source>
</reference>
<dbReference type="PANTHER" id="PTHR46487">
    <property type="entry name" value="DNA REPAIR PROTEIN XRCC3"/>
    <property type="match status" value="1"/>
</dbReference>
<evidence type="ECO:0000256" key="6">
    <source>
        <dbReference type="ARBA" id="ARBA00023242"/>
    </source>
</evidence>
<dbReference type="GO" id="GO:0045003">
    <property type="term" value="P:double-strand break repair via synthesis-dependent strand annealing"/>
    <property type="evidence" value="ECO:0007669"/>
    <property type="project" value="TreeGrafter"/>
</dbReference>
<name>A0A182W312_9DIPT</name>
<dbReference type="PROSITE" id="PS50162">
    <property type="entry name" value="RECA_2"/>
    <property type="match status" value="1"/>
</dbReference>
<accession>A0A182W312</accession>
<dbReference type="GO" id="GO:0071140">
    <property type="term" value="P:resolution of mitotic recombination intermediates"/>
    <property type="evidence" value="ECO:0007669"/>
    <property type="project" value="TreeGrafter"/>
</dbReference>
<dbReference type="Proteomes" id="UP000075920">
    <property type="component" value="Unassembled WGS sequence"/>
</dbReference>
<dbReference type="Pfam" id="PF08423">
    <property type="entry name" value="Rad51"/>
    <property type="match status" value="1"/>
</dbReference>
<evidence type="ECO:0000256" key="1">
    <source>
        <dbReference type="ARBA" id="ARBA00004123"/>
    </source>
</evidence>
<sequence>MESVFEGFCTGSEVLTKYADRWSKVSFGVPVLDRLTGGGISCRGIFELAGDPGAGKTQIALKLALSAQHGVPGSSVVYICTEHLFPSSRLLQMEAAHKRQYPEDDTVHAHNFADHILVEHARCVPTLLTCLFDQLPKLLEKTKISVLIIDSITSPFVEEKNYIQRAETFRSLVHRLHHLQEQHNFATLVTNQVRSVIDSATLDDQRNVPALGLAWSTLVHTRLQLSRKMNSNERRCCVVFGPSLTPKHGFYQINELGPVDAI</sequence>
<dbReference type="GO" id="GO:0000722">
    <property type="term" value="P:telomere maintenance via recombination"/>
    <property type="evidence" value="ECO:0007669"/>
    <property type="project" value="TreeGrafter"/>
</dbReference>
<dbReference type="SMART" id="SM00382">
    <property type="entry name" value="AAA"/>
    <property type="match status" value="1"/>
</dbReference>
<keyword evidence="3" id="KW-0227">DNA damage</keyword>
<dbReference type="GO" id="GO:0000400">
    <property type="term" value="F:four-way junction DNA binding"/>
    <property type="evidence" value="ECO:0007669"/>
    <property type="project" value="TreeGrafter"/>
</dbReference>
<evidence type="ECO:0000256" key="3">
    <source>
        <dbReference type="ARBA" id="ARBA00022763"/>
    </source>
</evidence>
<keyword evidence="2" id="KW-0547">Nucleotide-binding</keyword>
<organism evidence="8 9">
    <name type="scientific">Anopheles minimus</name>
    <dbReference type="NCBI Taxonomy" id="112268"/>
    <lineage>
        <taxon>Eukaryota</taxon>
        <taxon>Metazoa</taxon>
        <taxon>Ecdysozoa</taxon>
        <taxon>Arthropoda</taxon>
        <taxon>Hexapoda</taxon>
        <taxon>Insecta</taxon>
        <taxon>Pterygota</taxon>
        <taxon>Neoptera</taxon>
        <taxon>Endopterygota</taxon>
        <taxon>Diptera</taxon>
        <taxon>Nematocera</taxon>
        <taxon>Culicoidea</taxon>
        <taxon>Culicidae</taxon>
        <taxon>Anophelinae</taxon>
        <taxon>Anopheles</taxon>
    </lineage>
</organism>
<evidence type="ECO:0000256" key="4">
    <source>
        <dbReference type="ARBA" id="ARBA00022840"/>
    </source>
</evidence>
<reference evidence="9" key="1">
    <citation type="submission" date="2013-03" db="EMBL/GenBank/DDBJ databases">
        <title>The Genome Sequence of Anopheles minimus MINIMUS1.</title>
        <authorList>
            <consortium name="The Broad Institute Genomics Platform"/>
            <person name="Neafsey D.E."/>
            <person name="Walton C."/>
            <person name="Walker B."/>
            <person name="Young S.K."/>
            <person name="Zeng Q."/>
            <person name="Gargeya S."/>
            <person name="Fitzgerald M."/>
            <person name="Haas B."/>
            <person name="Abouelleil A."/>
            <person name="Allen A.W."/>
            <person name="Alvarado L."/>
            <person name="Arachchi H.M."/>
            <person name="Berlin A.M."/>
            <person name="Chapman S.B."/>
            <person name="Gainer-Dewar J."/>
            <person name="Goldberg J."/>
            <person name="Griggs A."/>
            <person name="Gujja S."/>
            <person name="Hansen M."/>
            <person name="Howarth C."/>
            <person name="Imamovic A."/>
            <person name="Ireland A."/>
            <person name="Larimer J."/>
            <person name="McCowan C."/>
            <person name="Murphy C."/>
            <person name="Pearson M."/>
            <person name="Poon T.W."/>
            <person name="Priest M."/>
            <person name="Roberts A."/>
            <person name="Saif S."/>
            <person name="Shea T."/>
            <person name="Sisk P."/>
            <person name="Sykes S."/>
            <person name="Wortman J."/>
            <person name="Nusbaum C."/>
            <person name="Birren B."/>
        </authorList>
    </citation>
    <scope>NUCLEOTIDE SEQUENCE [LARGE SCALE GENOMIC DNA]</scope>
    <source>
        <strain evidence="9">MINIMUS1</strain>
    </source>
</reference>